<reference evidence="3" key="1">
    <citation type="journal article" date="2020" name="Stud. Mycol.">
        <title>101 Dothideomycetes genomes: a test case for predicting lifestyles and emergence of pathogens.</title>
        <authorList>
            <person name="Haridas S."/>
            <person name="Albert R."/>
            <person name="Binder M."/>
            <person name="Bloem J."/>
            <person name="Labutti K."/>
            <person name="Salamov A."/>
            <person name="Andreopoulos B."/>
            <person name="Baker S."/>
            <person name="Barry K."/>
            <person name="Bills G."/>
            <person name="Bluhm B."/>
            <person name="Cannon C."/>
            <person name="Castanera R."/>
            <person name="Culley D."/>
            <person name="Daum C."/>
            <person name="Ezra D."/>
            <person name="Gonzalez J."/>
            <person name="Henrissat B."/>
            <person name="Kuo A."/>
            <person name="Liang C."/>
            <person name="Lipzen A."/>
            <person name="Lutzoni F."/>
            <person name="Magnuson J."/>
            <person name="Mondo S."/>
            <person name="Nolan M."/>
            <person name="Ohm R."/>
            <person name="Pangilinan J."/>
            <person name="Park H.-J."/>
            <person name="Ramirez L."/>
            <person name="Alfaro M."/>
            <person name="Sun H."/>
            <person name="Tritt A."/>
            <person name="Yoshinaga Y."/>
            <person name="Zwiers L.-H."/>
            <person name="Turgeon B."/>
            <person name="Goodwin S."/>
            <person name="Spatafora J."/>
            <person name="Crous P."/>
            <person name="Grigoriev I."/>
        </authorList>
    </citation>
    <scope>NUCLEOTIDE SEQUENCE</scope>
    <source>
        <strain evidence="3">CBS 113979</strain>
    </source>
</reference>
<accession>A0A6G1H6V9</accession>
<protein>
    <recommendedName>
        <fullName evidence="2">Chromo domain-containing protein</fullName>
    </recommendedName>
</protein>
<feature type="domain" description="Chromo" evidence="2">
    <location>
        <begin position="42"/>
        <end position="113"/>
    </location>
</feature>
<dbReference type="GO" id="GO:0006338">
    <property type="term" value="P:chromatin remodeling"/>
    <property type="evidence" value="ECO:0007669"/>
    <property type="project" value="UniProtKB-ARBA"/>
</dbReference>
<gene>
    <name evidence="3" type="ORF">K402DRAFT_328045</name>
</gene>
<proteinExistence type="predicted"/>
<evidence type="ECO:0000313" key="4">
    <source>
        <dbReference type="Proteomes" id="UP000800041"/>
    </source>
</evidence>
<dbReference type="AlphaFoldDB" id="A0A6G1H6V9"/>
<dbReference type="SUPFAM" id="SSF54160">
    <property type="entry name" value="Chromo domain-like"/>
    <property type="match status" value="1"/>
</dbReference>
<evidence type="ECO:0000313" key="3">
    <source>
        <dbReference type="EMBL" id="KAF1988698.1"/>
    </source>
</evidence>
<dbReference type="InterPro" id="IPR000953">
    <property type="entry name" value="Chromo/chromo_shadow_dom"/>
</dbReference>
<feature type="non-terminal residue" evidence="3">
    <location>
        <position position="115"/>
    </location>
</feature>
<evidence type="ECO:0000259" key="2">
    <source>
        <dbReference type="PROSITE" id="PS50013"/>
    </source>
</evidence>
<name>A0A6G1H6V9_9PEZI</name>
<dbReference type="CDD" id="cd00024">
    <property type="entry name" value="CD_CSD"/>
    <property type="match status" value="1"/>
</dbReference>
<dbReference type="InterPro" id="IPR023780">
    <property type="entry name" value="Chromo_domain"/>
</dbReference>
<sequence length="115" mass="13556">MKIHNVFHPWLLHPLDGTPRPGQIMDEPQPVDIDVPEEEFEWEVDEIVDSRMNRAKKDPATGRKGLLEYKIQYRGFEGWNQTPSWQPYWDTVGCPQLIADFHHMYTKKPGPHESF</sequence>
<dbReference type="OrthoDB" id="3689183at2759"/>
<dbReference type="Pfam" id="PF00385">
    <property type="entry name" value="Chromo"/>
    <property type="match status" value="1"/>
</dbReference>
<comment type="subunit">
    <text evidence="1">Component of the NuA4 histone acetyltransferase complex.</text>
</comment>
<dbReference type="Gene3D" id="2.40.50.40">
    <property type="match status" value="1"/>
</dbReference>
<dbReference type="SMART" id="SM00298">
    <property type="entry name" value="CHROMO"/>
    <property type="match status" value="1"/>
</dbReference>
<dbReference type="InterPro" id="IPR016197">
    <property type="entry name" value="Chromo-like_dom_sf"/>
</dbReference>
<dbReference type="EMBL" id="ML977147">
    <property type="protein sequence ID" value="KAF1988698.1"/>
    <property type="molecule type" value="Genomic_DNA"/>
</dbReference>
<dbReference type="PROSITE" id="PS50013">
    <property type="entry name" value="CHROMO_2"/>
    <property type="match status" value="1"/>
</dbReference>
<organism evidence="3 4">
    <name type="scientific">Aulographum hederae CBS 113979</name>
    <dbReference type="NCBI Taxonomy" id="1176131"/>
    <lineage>
        <taxon>Eukaryota</taxon>
        <taxon>Fungi</taxon>
        <taxon>Dikarya</taxon>
        <taxon>Ascomycota</taxon>
        <taxon>Pezizomycotina</taxon>
        <taxon>Dothideomycetes</taxon>
        <taxon>Pleosporomycetidae</taxon>
        <taxon>Aulographales</taxon>
        <taxon>Aulographaceae</taxon>
    </lineage>
</organism>
<evidence type="ECO:0000256" key="1">
    <source>
        <dbReference type="ARBA" id="ARBA00011353"/>
    </source>
</evidence>
<dbReference type="Proteomes" id="UP000800041">
    <property type="component" value="Unassembled WGS sequence"/>
</dbReference>
<keyword evidence="4" id="KW-1185">Reference proteome</keyword>